<dbReference type="Pfam" id="PF04773">
    <property type="entry name" value="FecR"/>
    <property type="match status" value="1"/>
</dbReference>
<feature type="domain" description="FecR protein" evidence="2">
    <location>
        <begin position="172"/>
        <end position="267"/>
    </location>
</feature>
<keyword evidence="1" id="KW-0812">Transmembrane</keyword>
<dbReference type="GO" id="GO:0016989">
    <property type="term" value="F:sigma factor antagonist activity"/>
    <property type="evidence" value="ECO:0007669"/>
    <property type="project" value="TreeGrafter"/>
</dbReference>
<comment type="caution">
    <text evidence="4">The sequence shown here is derived from an EMBL/GenBank/DDBJ whole genome shotgun (WGS) entry which is preliminary data.</text>
</comment>
<organism evidence="4 5">
    <name type="scientific">Mucilaginibacter aquatilis</name>
    <dbReference type="NCBI Taxonomy" id="1517760"/>
    <lineage>
        <taxon>Bacteria</taxon>
        <taxon>Pseudomonadati</taxon>
        <taxon>Bacteroidota</taxon>
        <taxon>Sphingobacteriia</taxon>
        <taxon>Sphingobacteriales</taxon>
        <taxon>Sphingobacteriaceae</taxon>
        <taxon>Mucilaginibacter</taxon>
    </lineage>
</organism>
<dbReference type="Gene3D" id="3.55.50.30">
    <property type="match status" value="1"/>
</dbReference>
<feature type="domain" description="Protein FecR C-terminal" evidence="3">
    <location>
        <begin position="310"/>
        <end position="377"/>
    </location>
</feature>
<dbReference type="Pfam" id="PF16344">
    <property type="entry name" value="FecR_C"/>
    <property type="match status" value="1"/>
</dbReference>
<dbReference type="InterPro" id="IPR006860">
    <property type="entry name" value="FecR"/>
</dbReference>
<proteinExistence type="predicted"/>
<dbReference type="InterPro" id="IPR012373">
    <property type="entry name" value="Ferrdict_sens_TM"/>
</dbReference>
<evidence type="ECO:0000256" key="1">
    <source>
        <dbReference type="SAM" id="Phobius"/>
    </source>
</evidence>
<dbReference type="EMBL" id="WQLA01000008">
    <property type="protein sequence ID" value="MVN92993.1"/>
    <property type="molecule type" value="Genomic_DNA"/>
</dbReference>
<dbReference type="InterPro" id="IPR032508">
    <property type="entry name" value="FecR_C"/>
</dbReference>
<dbReference type="Proteomes" id="UP000434850">
    <property type="component" value="Unassembled WGS sequence"/>
</dbReference>
<feature type="transmembrane region" description="Helical" evidence="1">
    <location>
        <begin position="72"/>
        <end position="91"/>
    </location>
</feature>
<dbReference type="PANTHER" id="PTHR30273">
    <property type="entry name" value="PERIPLASMIC SIGNAL SENSOR AND SIGMA FACTOR ACTIVATOR FECR-RELATED"/>
    <property type="match status" value="1"/>
</dbReference>
<sequence length="379" mass="42293">MKRSEYLILFEKFLAGEASEEEIAKVMTYKDDLELAEAKEMDAEERERGARILSGLNEATGHGARSVRYHNTWLYVAATILVLLVTGIYLWSNISGPKENNASYALRNNDVKPGKDKAVLKLANGKEVVLSNQSSGTLVNQGGITVSKEKNGSLNYIISSAGKANATSGYNTLTTPRGAEYHITLEDGTKVWLNSASTLKFPVAFTNKERRVQIAGEAYFEVAKNKHKPFKVVFNDQEIEVIGTHFNVNAYDDEPDAKTTLLEGSVKVTRNGKKQVLTPGEQAVSTRNQRGFTVNKVDVQEAVAWKNGFFQFRNASLVSIMRQASRWYDVDVVYEKGFSPDEYGGRVTKYKNISELLNNLELTGTVHFRLDGRRIIVMK</sequence>
<dbReference type="FunFam" id="2.60.120.1440:FF:000001">
    <property type="entry name" value="Putative anti-sigma factor"/>
    <property type="match status" value="1"/>
</dbReference>
<reference evidence="4 5" key="1">
    <citation type="submission" date="2019-12" db="EMBL/GenBank/DDBJ databases">
        <title>Mucilaginibacter sp. HME9299 genome sequencing and assembly.</title>
        <authorList>
            <person name="Kang H."/>
            <person name="Kim H."/>
            <person name="Joh K."/>
        </authorList>
    </citation>
    <scope>NUCLEOTIDE SEQUENCE [LARGE SCALE GENOMIC DNA]</scope>
    <source>
        <strain evidence="4 5">HME9299</strain>
    </source>
</reference>
<keyword evidence="5" id="KW-1185">Reference proteome</keyword>
<accession>A0A6I4IR75</accession>
<gene>
    <name evidence="4" type="ORF">GO816_17820</name>
</gene>
<evidence type="ECO:0000259" key="2">
    <source>
        <dbReference type="Pfam" id="PF04773"/>
    </source>
</evidence>
<keyword evidence="1" id="KW-0472">Membrane</keyword>
<dbReference type="PANTHER" id="PTHR30273:SF2">
    <property type="entry name" value="PROTEIN FECR"/>
    <property type="match status" value="1"/>
</dbReference>
<dbReference type="PIRSF" id="PIRSF018266">
    <property type="entry name" value="FecR"/>
    <property type="match status" value="1"/>
</dbReference>
<keyword evidence="1" id="KW-1133">Transmembrane helix</keyword>
<name>A0A6I4IR75_9SPHI</name>
<dbReference type="RefSeq" id="WP_157543314.1">
    <property type="nucleotide sequence ID" value="NZ_WQLA01000008.1"/>
</dbReference>
<evidence type="ECO:0000259" key="3">
    <source>
        <dbReference type="Pfam" id="PF16344"/>
    </source>
</evidence>
<protein>
    <submittedName>
        <fullName evidence="4">DUF4974 domain-containing protein</fullName>
    </submittedName>
</protein>
<dbReference type="Gene3D" id="2.60.120.1440">
    <property type="match status" value="1"/>
</dbReference>
<evidence type="ECO:0000313" key="5">
    <source>
        <dbReference type="Proteomes" id="UP000434850"/>
    </source>
</evidence>
<dbReference type="AlphaFoldDB" id="A0A6I4IR75"/>
<evidence type="ECO:0000313" key="4">
    <source>
        <dbReference type="EMBL" id="MVN92993.1"/>
    </source>
</evidence>
<dbReference type="OrthoDB" id="1099963at2"/>